<protein>
    <recommendedName>
        <fullName evidence="3">Type VI secretion system tube protein Hcp</fullName>
    </recommendedName>
</protein>
<dbReference type="InterPro" id="IPR036624">
    <property type="entry name" value="Hcp1-lik_sf"/>
</dbReference>
<gene>
    <name evidence="1" type="ORF">OB2597_13413</name>
</gene>
<dbReference type="RefSeq" id="WP_009806899.1">
    <property type="nucleotide sequence ID" value="NZ_CH724131.1"/>
</dbReference>
<evidence type="ECO:0000313" key="2">
    <source>
        <dbReference type="Proteomes" id="UP000004318"/>
    </source>
</evidence>
<comment type="caution">
    <text evidence="1">The sequence shown here is derived from an EMBL/GenBank/DDBJ whole genome shotgun (WGS) entry which is preliminary data.</text>
</comment>
<name>A3TYB1_PSEBH</name>
<sequence length="174" mass="18956">MAFDAFLYFPNDSKMVGETQDKSMKENKATEILSFEIGAENNINIGSITAGGGAGKATFKELTITKKTDLMSDMMFESCVTGAHFDTMIIELRRSAQGGGGKAGTFLMWEFKLVMIQDISWSGSDGDDICEETVVIQYGAMKVTYTPQKADGTAGTPTNKMWSRVLNEASLDVK</sequence>
<reference evidence="1 2" key="1">
    <citation type="journal article" date="2010" name="J. Bacteriol.">
        <title>Genome sequences of Oceanicola granulosus HTCC2516(T) and Oceanicola batsensis HTCC2597(TDelta).</title>
        <authorList>
            <person name="Thrash J.C."/>
            <person name="Cho J.C."/>
            <person name="Vergin K.L."/>
            <person name="Giovannoni S.J."/>
        </authorList>
    </citation>
    <scope>NUCLEOTIDE SEQUENCE [LARGE SCALE GENOMIC DNA]</scope>
    <source>
        <strain evidence="2">ATCC BAA-863 / DSM 15984 / KCTC 12145 / HTCC2597</strain>
    </source>
</reference>
<accession>A3TYB1</accession>
<dbReference type="eggNOG" id="COG3157">
    <property type="taxonomic scope" value="Bacteria"/>
</dbReference>
<dbReference type="InterPro" id="IPR053165">
    <property type="entry name" value="HSI-I_assembly_Hcp1"/>
</dbReference>
<dbReference type="Proteomes" id="UP000004318">
    <property type="component" value="Unassembled WGS sequence"/>
</dbReference>
<dbReference type="HOGENOM" id="CLU_112762_0_1_5"/>
<dbReference type="SUPFAM" id="SSF141452">
    <property type="entry name" value="Hcp1-like"/>
    <property type="match status" value="1"/>
</dbReference>
<dbReference type="Gene3D" id="2.30.110.20">
    <property type="entry name" value="Hcp1-like"/>
    <property type="match status" value="1"/>
</dbReference>
<dbReference type="AlphaFoldDB" id="A3TYB1"/>
<dbReference type="Pfam" id="PF05638">
    <property type="entry name" value="T6SS_HCP"/>
    <property type="match status" value="1"/>
</dbReference>
<dbReference type="OrthoDB" id="8351963at2"/>
<dbReference type="EMBL" id="AAMO01000005">
    <property type="protein sequence ID" value="EAQ03145.1"/>
    <property type="molecule type" value="Genomic_DNA"/>
</dbReference>
<evidence type="ECO:0000313" key="1">
    <source>
        <dbReference type="EMBL" id="EAQ03145.1"/>
    </source>
</evidence>
<organism evidence="1 2">
    <name type="scientific">Pseudooceanicola batsensis (strain ATCC BAA-863 / DSM 15984 / KCTC 12145 / HTCC2597)</name>
    <name type="common">Oceanicola batsensis</name>
    <dbReference type="NCBI Taxonomy" id="252305"/>
    <lineage>
        <taxon>Bacteria</taxon>
        <taxon>Pseudomonadati</taxon>
        <taxon>Pseudomonadota</taxon>
        <taxon>Alphaproteobacteria</taxon>
        <taxon>Rhodobacterales</taxon>
        <taxon>Paracoccaceae</taxon>
        <taxon>Pseudooceanicola</taxon>
    </lineage>
</organism>
<dbReference type="STRING" id="252305.OB2597_13413"/>
<dbReference type="InterPro" id="IPR008514">
    <property type="entry name" value="T6SS_Hcp"/>
</dbReference>
<dbReference type="PANTHER" id="PTHR36152">
    <property type="entry name" value="CYTOPLASMIC PROTEIN-RELATED"/>
    <property type="match status" value="1"/>
</dbReference>
<keyword evidence="2" id="KW-1185">Reference proteome</keyword>
<evidence type="ECO:0008006" key="3">
    <source>
        <dbReference type="Google" id="ProtNLM"/>
    </source>
</evidence>
<dbReference type="PANTHER" id="PTHR36152:SF1">
    <property type="entry name" value="UBIQUITIN-LIKE DOMAIN-CONTAINING PROTEIN"/>
    <property type="match status" value="1"/>
</dbReference>
<proteinExistence type="predicted"/>